<accession>A0A0D3FGY4</accession>
<feature type="region of interest" description="Disordered" evidence="1">
    <location>
        <begin position="117"/>
        <end position="155"/>
    </location>
</feature>
<dbReference type="HOGENOM" id="CLU_1698197_0_0_1"/>
<sequence>MHLAWDIHVKDLPPHPPRAWSREEHGAQTGKRDGAALWRRREKGGEALVAPATPLTRASAGWPPTPSQLIEHVDGSHRPLPPRSSATSALRRASLGVIHHRLPRGVAAEAHLRVIRRQHPLPSPPRSLPVGKGARVPPVGGGEEGNRGRQRWKEE</sequence>
<proteinExistence type="predicted"/>
<feature type="region of interest" description="Disordered" evidence="1">
    <location>
        <begin position="52"/>
        <end position="89"/>
    </location>
</feature>
<feature type="compositionally biased region" description="Basic and acidic residues" evidence="1">
    <location>
        <begin position="20"/>
        <end position="33"/>
    </location>
</feature>
<evidence type="ECO:0000313" key="3">
    <source>
        <dbReference type="Proteomes" id="UP000026960"/>
    </source>
</evidence>
<feature type="compositionally biased region" description="Basic and acidic residues" evidence="1">
    <location>
        <begin position="144"/>
        <end position="155"/>
    </location>
</feature>
<dbReference type="EnsemblPlants" id="OBART03G12690.1">
    <property type="protein sequence ID" value="OBART03G12690.1"/>
    <property type="gene ID" value="OBART03G12690"/>
</dbReference>
<name>A0A0D3FGY4_9ORYZ</name>
<reference evidence="2" key="2">
    <citation type="submission" date="2015-03" db="UniProtKB">
        <authorList>
            <consortium name="EnsemblPlants"/>
        </authorList>
    </citation>
    <scope>IDENTIFICATION</scope>
</reference>
<feature type="compositionally biased region" description="Basic and acidic residues" evidence="1">
    <location>
        <begin position="1"/>
        <end position="13"/>
    </location>
</feature>
<feature type="region of interest" description="Disordered" evidence="1">
    <location>
        <begin position="1"/>
        <end position="33"/>
    </location>
</feature>
<reference evidence="2" key="1">
    <citation type="journal article" date="2009" name="Rice">
        <title>De Novo Next Generation Sequencing of Plant Genomes.</title>
        <authorList>
            <person name="Rounsley S."/>
            <person name="Marri P.R."/>
            <person name="Yu Y."/>
            <person name="He R."/>
            <person name="Sisneros N."/>
            <person name="Goicoechea J.L."/>
            <person name="Lee S.J."/>
            <person name="Angelova A."/>
            <person name="Kudrna D."/>
            <person name="Luo M."/>
            <person name="Affourtit J."/>
            <person name="Desany B."/>
            <person name="Knight J."/>
            <person name="Niazi F."/>
            <person name="Egholm M."/>
            <person name="Wing R.A."/>
        </authorList>
    </citation>
    <scope>NUCLEOTIDE SEQUENCE [LARGE SCALE GENOMIC DNA]</scope>
    <source>
        <strain evidence="2">cv. IRGC 105608</strain>
    </source>
</reference>
<dbReference type="Proteomes" id="UP000026960">
    <property type="component" value="Chromosome 3"/>
</dbReference>
<evidence type="ECO:0000313" key="2">
    <source>
        <dbReference type="EnsemblPlants" id="OBART03G12690.1"/>
    </source>
</evidence>
<keyword evidence="3" id="KW-1185">Reference proteome</keyword>
<organism evidence="2">
    <name type="scientific">Oryza barthii</name>
    <dbReference type="NCBI Taxonomy" id="65489"/>
    <lineage>
        <taxon>Eukaryota</taxon>
        <taxon>Viridiplantae</taxon>
        <taxon>Streptophyta</taxon>
        <taxon>Embryophyta</taxon>
        <taxon>Tracheophyta</taxon>
        <taxon>Spermatophyta</taxon>
        <taxon>Magnoliopsida</taxon>
        <taxon>Liliopsida</taxon>
        <taxon>Poales</taxon>
        <taxon>Poaceae</taxon>
        <taxon>BOP clade</taxon>
        <taxon>Oryzoideae</taxon>
        <taxon>Oryzeae</taxon>
        <taxon>Oryzinae</taxon>
        <taxon>Oryza</taxon>
    </lineage>
</organism>
<dbReference type="AlphaFoldDB" id="A0A0D3FGY4"/>
<dbReference type="PaxDb" id="65489-OBART03G12690.1"/>
<protein>
    <submittedName>
        <fullName evidence="2">Uncharacterized protein</fullName>
    </submittedName>
</protein>
<evidence type="ECO:0000256" key="1">
    <source>
        <dbReference type="SAM" id="MobiDB-lite"/>
    </source>
</evidence>
<dbReference type="Gramene" id="OBART03G12690.1">
    <property type="protein sequence ID" value="OBART03G12690.1"/>
    <property type="gene ID" value="OBART03G12690"/>
</dbReference>